<keyword evidence="3" id="KW-1003">Cell membrane</keyword>
<proteinExistence type="inferred from homology"/>
<feature type="transmembrane region" description="Helical" evidence="7">
    <location>
        <begin position="274"/>
        <end position="296"/>
    </location>
</feature>
<evidence type="ECO:0000256" key="5">
    <source>
        <dbReference type="ARBA" id="ARBA00022989"/>
    </source>
</evidence>
<evidence type="ECO:0000259" key="8">
    <source>
        <dbReference type="PROSITE" id="PS50928"/>
    </source>
</evidence>
<evidence type="ECO:0000256" key="6">
    <source>
        <dbReference type="ARBA" id="ARBA00023136"/>
    </source>
</evidence>
<dbReference type="PANTHER" id="PTHR30193">
    <property type="entry name" value="ABC TRANSPORTER PERMEASE PROTEIN"/>
    <property type="match status" value="1"/>
</dbReference>
<evidence type="ECO:0000256" key="3">
    <source>
        <dbReference type="ARBA" id="ARBA00022475"/>
    </source>
</evidence>
<keyword evidence="4 7" id="KW-0812">Transmembrane</keyword>
<protein>
    <submittedName>
        <fullName evidence="9">Sugar ABC transporter permease</fullName>
    </submittedName>
</protein>
<dbReference type="PROSITE" id="PS50928">
    <property type="entry name" value="ABC_TM1"/>
    <property type="match status" value="1"/>
</dbReference>
<evidence type="ECO:0000313" key="9">
    <source>
        <dbReference type="EMBL" id="WAG62666.1"/>
    </source>
</evidence>
<feature type="transmembrane region" description="Helical" evidence="7">
    <location>
        <begin position="120"/>
        <end position="140"/>
    </location>
</feature>
<feature type="domain" description="ABC transmembrane type-1" evidence="8">
    <location>
        <begin position="82"/>
        <end position="295"/>
    </location>
</feature>
<dbReference type="Pfam" id="PF00528">
    <property type="entry name" value="BPD_transp_1"/>
    <property type="match status" value="1"/>
</dbReference>
<dbReference type="Proteomes" id="UP001164733">
    <property type="component" value="Chromosome"/>
</dbReference>
<dbReference type="PANTHER" id="PTHR30193:SF37">
    <property type="entry name" value="INNER MEMBRANE ABC TRANSPORTER PERMEASE PROTEIN YCJO"/>
    <property type="match status" value="1"/>
</dbReference>
<gene>
    <name evidence="9" type="ORF">LL038_10720</name>
</gene>
<keyword evidence="2 7" id="KW-0813">Transport</keyword>
<dbReference type="InterPro" id="IPR000515">
    <property type="entry name" value="MetI-like"/>
</dbReference>
<dbReference type="EMBL" id="CP086239">
    <property type="protein sequence ID" value="WAG62666.1"/>
    <property type="molecule type" value="Genomic_DNA"/>
</dbReference>
<keyword evidence="5 7" id="KW-1133">Transmembrane helix</keyword>
<comment type="subcellular location">
    <subcellularLocation>
        <location evidence="1 7">Cell membrane</location>
        <topology evidence="1 7">Multi-pass membrane protein</topology>
    </subcellularLocation>
</comment>
<evidence type="ECO:0000256" key="1">
    <source>
        <dbReference type="ARBA" id="ARBA00004651"/>
    </source>
</evidence>
<name>A0AA47EMM9_9CLOT</name>
<evidence type="ECO:0000256" key="2">
    <source>
        <dbReference type="ARBA" id="ARBA00022448"/>
    </source>
</evidence>
<evidence type="ECO:0000256" key="7">
    <source>
        <dbReference type="RuleBase" id="RU363032"/>
    </source>
</evidence>
<dbReference type="AlphaFoldDB" id="A0AA47EMM9"/>
<organism evidence="9 10">
    <name type="scientific">Clostridium estertheticum</name>
    <dbReference type="NCBI Taxonomy" id="238834"/>
    <lineage>
        <taxon>Bacteria</taxon>
        <taxon>Bacillati</taxon>
        <taxon>Bacillota</taxon>
        <taxon>Clostridia</taxon>
        <taxon>Eubacteriales</taxon>
        <taxon>Clostridiaceae</taxon>
        <taxon>Clostridium</taxon>
    </lineage>
</organism>
<feature type="transmembrane region" description="Helical" evidence="7">
    <location>
        <begin position="90"/>
        <end position="108"/>
    </location>
</feature>
<feature type="transmembrane region" description="Helical" evidence="7">
    <location>
        <begin position="218"/>
        <end position="239"/>
    </location>
</feature>
<comment type="similarity">
    <text evidence="7">Belongs to the binding-protein-dependent transport system permease family.</text>
</comment>
<dbReference type="GO" id="GO:0005886">
    <property type="term" value="C:plasma membrane"/>
    <property type="evidence" value="ECO:0007669"/>
    <property type="project" value="UniProtKB-SubCell"/>
</dbReference>
<accession>A0AA47EMM9</accession>
<keyword evidence="6 7" id="KW-0472">Membrane</keyword>
<dbReference type="CDD" id="cd06261">
    <property type="entry name" value="TM_PBP2"/>
    <property type="match status" value="1"/>
</dbReference>
<sequence length="305" mass="34231">MQFKMKTKGSMEKQEGGIAIFFLAPFMIGYLIFELIPIISTVVMSFINLNSLRGITDFASIKFVGFENYINIFKDSDAIMAYGRSMLYTLYYVPLLNIIAIVLALLITRQLYLRTAIRTMIFMPYVANIVAVAILFGTLLNPFGGPINELLKSLGINNPPMWLFGKNTSLPTIAGISIWKDLAFQMVVYMAAINNVSKELYESADVEGASIFTKITKITIPMISPTIFAMVITSIINSFQNYAIVKTMTDGGPGNASRVAVLNIYQQAFEYNKFSYASAQAMLLFLIILVVTLIQWKGQKRWVHY</sequence>
<evidence type="ECO:0000313" key="10">
    <source>
        <dbReference type="Proteomes" id="UP001164733"/>
    </source>
</evidence>
<evidence type="ECO:0000256" key="4">
    <source>
        <dbReference type="ARBA" id="ARBA00022692"/>
    </source>
</evidence>
<dbReference type="GO" id="GO:0055085">
    <property type="term" value="P:transmembrane transport"/>
    <property type="evidence" value="ECO:0007669"/>
    <property type="project" value="InterPro"/>
</dbReference>
<reference evidence="9" key="1">
    <citation type="submission" date="2021-11" db="EMBL/GenBank/DDBJ databases">
        <title>Clostridia strains as spoilage organisms.</title>
        <authorList>
            <person name="Wambui J."/>
            <person name="Stevens M.J.A."/>
            <person name="Stephan R."/>
        </authorList>
    </citation>
    <scope>NUCLEOTIDE SEQUENCE</scope>
    <source>
        <strain evidence="9">CF009</strain>
    </source>
</reference>
<dbReference type="InterPro" id="IPR051393">
    <property type="entry name" value="ABC_transporter_permease"/>
</dbReference>
<dbReference type="RefSeq" id="WP_216125876.1">
    <property type="nucleotide sequence ID" value="NZ_CP086239.1"/>
</dbReference>
<feature type="transmembrane region" description="Helical" evidence="7">
    <location>
        <begin position="20"/>
        <end position="47"/>
    </location>
</feature>